<evidence type="ECO:0000256" key="2">
    <source>
        <dbReference type="ARBA" id="ARBA00004496"/>
    </source>
</evidence>
<evidence type="ECO:0000256" key="5">
    <source>
        <dbReference type="ARBA" id="ARBA00022490"/>
    </source>
</evidence>
<dbReference type="PROSITE" id="PS51686">
    <property type="entry name" value="SAM_MT_RSMB_NOP"/>
    <property type="match status" value="1"/>
</dbReference>
<dbReference type="InterPro" id="IPR035926">
    <property type="entry name" value="NusB-like_sf"/>
</dbReference>
<evidence type="ECO:0000313" key="16">
    <source>
        <dbReference type="EMBL" id="AEB09025.1"/>
    </source>
</evidence>
<proteinExistence type="inferred from homology"/>
<feature type="binding site" evidence="14">
    <location>
        <position position="292"/>
    </location>
    <ligand>
        <name>S-adenosyl-L-methionine</name>
        <dbReference type="ChEBI" id="CHEBI:59789"/>
    </ligand>
</feature>
<dbReference type="GO" id="GO:0008649">
    <property type="term" value="F:rRNA methyltransferase activity"/>
    <property type="evidence" value="ECO:0007669"/>
    <property type="project" value="InterPro"/>
</dbReference>
<keyword evidence="5" id="KW-0963">Cytoplasm</keyword>
<feature type="binding site" evidence="14">
    <location>
        <position position="319"/>
    </location>
    <ligand>
        <name>S-adenosyl-L-methionine</name>
        <dbReference type="ChEBI" id="CHEBI:59789"/>
    </ligand>
</feature>
<protein>
    <recommendedName>
        <fullName evidence="4">16S rRNA (cytosine(967)-C(5))-methyltransferase</fullName>
        <ecNumber evidence="4">2.1.1.176</ecNumber>
    </recommendedName>
    <alternativeName>
        <fullName evidence="11">16S rRNA m5C967 methyltransferase</fullName>
    </alternativeName>
    <alternativeName>
        <fullName evidence="12">rRNA (cytosine-C(5)-)-methyltransferase RsmB</fullName>
    </alternativeName>
</protein>
<feature type="binding site" evidence="14">
    <location>
        <position position="338"/>
    </location>
    <ligand>
        <name>S-adenosyl-L-methionine</name>
        <dbReference type="ChEBI" id="CHEBI:59789"/>
    </ligand>
</feature>
<dbReference type="InterPro" id="IPR054728">
    <property type="entry name" value="RsmB-like_ferredoxin"/>
</dbReference>
<dbReference type="CDD" id="cd02440">
    <property type="entry name" value="AdoMet_MTases"/>
    <property type="match status" value="1"/>
</dbReference>
<dbReference type="InterPro" id="IPR029063">
    <property type="entry name" value="SAM-dependent_MTases_sf"/>
</dbReference>
<dbReference type="InterPro" id="IPR001678">
    <property type="entry name" value="MeTrfase_RsmB-F_NOP2_dom"/>
</dbReference>
<evidence type="ECO:0000256" key="1">
    <source>
        <dbReference type="ARBA" id="ARBA00002724"/>
    </source>
</evidence>
<keyword evidence="17" id="KW-1185">Reference proteome</keyword>
<keyword evidence="6" id="KW-0698">rRNA processing</keyword>
<dbReference type="Pfam" id="PF01029">
    <property type="entry name" value="NusB"/>
    <property type="match status" value="1"/>
</dbReference>
<accession>F2NCG1</accession>
<evidence type="ECO:0000256" key="12">
    <source>
        <dbReference type="ARBA" id="ARBA00031088"/>
    </source>
</evidence>
<dbReference type="PANTHER" id="PTHR22807">
    <property type="entry name" value="NOP2 YEAST -RELATED NOL1/NOP2/FMU SUN DOMAIN-CONTAINING"/>
    <property type="match status" value="1"/>
</dbReference>
<organism evidence="16 17">
    <name type="scientific">Desulfobacca acetoxidans (strain ATCC 700848 / DSM 11109 / ASRB2)</name>
    <dbReference type="NCBI Taxonomy" id="880072"/>
    <lineage>
        <taxon>Bacteria</taxon>
        <taxon>Pseudomonadati</taxon>
        <taxon>Thermodesulfobacteriota</taxon>
        <taxon>Desulfobaccia</taxon>
        <taxon>Desulfobaccales</taxon>
        <taxon>Desulfobaccaceae</taxon>
        <taxon>Desulfobacca</taxon>
    </lineage>
</organism>
<evidence type="ECO:0000256" key="6">
    <source>
        <dbReference type="ARBA" id="ARBA00022552"/>
    </source>
</evidence>
<dbReference type="Gene3D" id="3.40.50.150">
    <property type="entry name" value="Vaccinia Virus protein VP39"/>
    <property type="match status" value="1"/>
</dbReference>
<evidence type="ECO:0000256" key="11">
    <source>
        <dbReference type="ARBA" id="ARBA00030399"/>
    </source>
</evidence>
<evidence type="ECO:0000256" key="4">
    <source>
        <dbReference type="ARBA" id="ARBA00012140"/>
    </source>
</evidence>
<comment type="similarity">
    <text evidence="3 14">Belongs to the class I-like SAM-binding methyltransferase superfamily. RsmB/NOP family.</text>
</comment>
<dbReference type="Pfam" id="PF01189">
    <property type="entry name" value="Methyltr_RsmB-F"/>
    <property type="match status" value="1"/>
</dbReference>
<keyword evidence="9 14" id="KW-0949">S-adenosyl-L-methionine</keyword>
<comment type="subcellular location">
    <subcellularLocation>
        <location evidence="2">Cytoplasm</location>
    </subcellularLocation>
</comment>
<dbReference type="Proteomes" id="UP000000483">
    <property type="component" value="Chromosome"/>
</dbReference>
<dbReference type="InterPro" id="IPR004573">
    <property type="entry name" value="rRNA_ssu_MeTfrase_B"/>
</dbReference>
<sequence>MRGLAVEIISIWQKTNVPGGAPGPFLDALIEQTLSDHPRLSHPDRALLRELVTGVLRWRGRLDYAIGQVSHQPVNKLHPLVLNLLRLTTYQLLFLDRIPASAAVNESVKLAKIHRLPPALIGFVNAAARKLATALPDLPLPDPEIEPVTALAVATSHPEWLAARWLERLGPEAAWKRAQANNLHPPLSIRVNTALISPATLQVVLQTEGIATESGRFSPVGLTICSLKQSPFNLPSYQRGLWLFQDEAAQLATLLLQPQPGHGILEIGAGRGGKTTHLAQLLRGKGRILAVDHSLERMAALNRSRQRLGLTGVDLLLTDATLSLPIQPEHRFDRILIDAPCSGLGVLRRHPELRWRRQPGDLDRFARLQAALLRQAAPYMRPGGLLLYITCTTEPEENESVMAAFLRSHPDFALHPGPVSDAPEITPFIDADGYFRTLPERHDLDGFFAALLAKER</sequence>
<dbReference type="PRINTS" id="PR02008">
    <property type="entry name" value="RCMTFAMILY"/>
</dbReference>
<dbReference type="InterPro" id="IPR049560">
    <property type="entry name" value="MeTrfase_RsmB-F_NOP2_cat"/>
</dbReference>
<evidence type="ECO:0000256" key="9">
    <source>
        <dbReference type="ARBA" id="ARBA00022691"/>
    </source>
</evidence>
<evidence type="ECO:0000256" key="10">
    <source>
        <dbReference type="ARBA" id="ARBA00022884"/>
    </source>
</evidence>
<keyword evidence="10 14" id="KW-0694">RNA-binding</keyword>
<dbReference type="InterPro" id="IPR006027">
    <property type="entry name" value="NusB_RsmB_TIM44"/>
</dbReference>
<dbReference type="GO" id="GO:0005737">
    <property type="term" value="C:cytoplasm"/>
    <property type="evidence" value="ECO:0007669"/>
    <property type="project" value="UniProtKB-SubCell"/>
</dbReference>
<name>F2NCG1_DESAR</name>
<comment type="caution">
    <text evidence="14">Lacks conserved residue(s) required for the propagation of feature annotation.</text>
</comment>
<evidence type="ECO:0000256" key="14">
    <source>
        <dbReference type="PROSITE-ProRule" id="PRU01023"/>
    </source>
</evidence>
<gene>
    <name evidence="16" type="ordered locus">Desac_1162</name>
</gene>
<keyword evidence="8 14" id="KW-0808">Transferase</keyword>
<dbReference type="STRING" id="880072.Desac_1162"/>
<dbReference type="PANTHER" id="PTHR22807:SF53">
    <property type="entry name" value="RIBOSOMAL RNA SMALL SUBUNIT METHYLTRANSFERASE B-RELATED"/>
    <property type="match status" value="1"/>
</dbReference>
<reference evidence="17" key="2">
    <citation type="submission" date="2011-03" db="EMBL/GenBank/DDBJ databases">
        <title>The complete genome of Desulfobacca acetoxidans DSM 11109.</title>
        <authorList>
            <consortium name="US DOE Joint Genome Institute (JGI-PGF)"/>
            <person name="Lucas S."/>
            <person name="Copeland A."/>
            <person name="Lapidus A."/>
            <person name="Bruce D."/>
            <person name="Goodwin L."/>
            <person name="Pitluck S."/>
            <person name="Peters L."/>
            <person name="Kyrpides N."/>
            <person name="Mavromatis K."/>
            <person name="Ivanova N."/>
            <person name="Ovchinnikova G."/>
            <person name="Teshima H."/>
            <person name="Detter J.C."/>
            <person name="Han C."/>
            <person name="Land M."/>
            <person name="Hauser L."/>
            <person name="Markowitz V."/>
            <person name="Cheng J.-F."/>
            <person name="Hugenholtz P."/>
            <person name="Woyke T."/>
            <person name="Wu D."/>
            <person name="Spring S."/>
            <person name="Schueler E."/>
            <person name="Brambilla E."/>
            <person name="Klenk H.-P."/>
            <person name="Eisen J.A."/>
        </authorList>
    </citation>
    <scope>NUCLEOTIDE SEQUENCE [LARGE SCALE GENOMIC DNA]</scope>
    <source>
        <strain evidence="17">ATCC 700848 / DSM 11109 / ASRB2</strain>
    </source>
</reference>
<dbReference type="HOGENOM" id="CLU_005316_0_1_7"/>
<dbReference type="eggNOG" id="COG0781">
    <property type="taxonomic scope" value="Bacteria"/>
</dbReference>
<dbReference type="PROSITE" id="PS01153">
    <property type="entry name" value="NOL1_NOP2_SUN"/>
    <property type="match status" value="1"/>
</dbReference>
<dbReference type="GO" id="GO:0003723">
    <property type="term" value="F:RNA binding"/>
    <property type="evidence" value="ECO:0007669"/>
    <property type="project" value="UniProtKB-UniRule"/>
</dbReference>
<comment type="catalytic activity">
    <reaction evidence="13">
        <text>cytidine(967) in 16S rRNA + S-adenosyl-L-methionine = 5-methylcytidine(967) in 16S rRNA + S-adenosyl-L-homocysteine + H(+)</text>
        <dbReference type="Rhea" id="RHEA:42748"/>
        <dbReference type="Rhea" id="RHEA-COMP:10219"/>
        <dbReference type="Rhea" id="RHEA-COMP:10220"/>
        <dbReference type="ChEBI" id="CHEBI:15378"/>
        <dbReference type="ChEBI" id="CHEBI:57856"/>
        <dbReference type="ChEBI" id="CHEBI:59789"/>
        <dbReference type="ChEBI" id="CHEBI:74483"/>
        <dbReference type="ChEBI" id="CHEBI:82748"/>
        <dbReference type="EC" id="2.1.1.176"/>
    </reaction>
</comment>
<feature type="domain" description="SAM-dependent MTase RsmB/NOP-type" evidence="15">
    <location>
        <begin position="177"/>
        <end position="455"/>
    </location>
</feature>
<evidence type="ECO:0000256" key="7">
    <source>
        <dbReference type="ARBA" id="ARBA00022603"/>
    </source>
</evidence>
<dbReference type="InterPro" id="IPR023267">
    <property type="entry name" value="RCMT"/>
</dbReference>
<dbReference type="eggNOG" id="COG0144">
    <property type="taxonomic scope" value="Bacteria"/>
</dbReference>
<dbReference type="Gene3D" id="1.10.940.10">
    <property type="entry name" value="NusB-like"/>
    <property type="match status" value="1"/>
</dbReference>
<reference evidence="16 17" key="1">
    <citation type="journal article" date="2011" name="Stand. Genomic Sci.">
        <title>Complete genome sequence of the acetate-degrading sulfate reducer Desulfobacca acetoxidans type strain (ASRB2).</title>
        <authorList>
            <person name="Goker M."/>
            <person name="Teshima H."/>
            <person name="Lapidus A."/>
            <person name="Nolan M."/>
            <person name="Lucas S."/>
            <person name="Hammon N."/>
            <person name="Deshpande S."/>
            <person name="Cheng J.F."/>
            <person name="Tapia R."/>
            <person name="Han C."/>
            <person name="Goodwin L."/>
            <person name="Pitluck S."/>
            <person name="Huntemann M."/>
            <person name="Liolios K."/>
            <person name="Ivanova N."/>
            <person name="Pagani I."/>
            <person name="Mavromatis K."/>
            <person name="Ovchinikova G."/>
            <person name="Pati A."/>
            <person name="Chen A."/>
            <person name="Palaniappan K."/>
            <person name="Land M."/>
            <person name="Hauser L."/>
            <person name="Brambilla E.M."/>
            <person name="Rohde M."/>
            <person name="Spring S."/>
            <person name="Detter J.C."/>
            <person name="Woyke T."/>
            <person name="Bristow J."/>
            <person name="Eisen J.A."/>
            <person name="Markowitz V."/>
            <person name="Hugenholtz P."/>
            <person name="Kyrpides N.C."/>
            <person name="Klenk H.P."/>
        </authorList>
    </citation>
    <scope>NUCLEOTIDE SEQUENCE [LARGE SCALE GENOMIC DNA]</scope>
    <source>
        <strain evidence="17">ATCC 700848 / DSM 11109 / ASRB2</strain>
    </source>
</reference>
<dbReference type="SUPFAM" id="SSF48013">
    <property type="entry name" value="NusB-like"/>
    <property type="match status" value="1"/>
</dbReference>
<dbReference type="SUPFAM" id="SSF53335">
    <property type="entry name" value="S-adenosyl-L-methionine-dependent methyltransferases"/>
    <property type="match status" value="1"/>
</dbReference>
<dbReference type="NCBIfam" id="NF011494">
    <property type="entry name" value="PRK14902.1"/>
    <property type="match status" value="1"/>
</dbReference>
<dbReference type="InterPro" id="IPR018314">
    <property type="entry name" value="RsmB/NOL1/NOP2-like_CS"/>
</dbReference>
<comment type="function">
    <text evidence="1">Specifically methylates the cytosine at position 967 (m5C967) of 16S rRNA.</text>
</comment>
<dbReference type="Pfam" id="PF22458">
    <property type="entry name" value="RsmF-B_ferredox"/>
    <property type="match status" value="1"/>
</dbReference>
<dbReference type="AlphaFoldDB" id="F2NCG1"/>
<evidence type="ECO:0000313" key="17">
    <source>
        <dbReference type="Proteomes" id="UP000000483"/>
    </source>
</evidence>
<dbReference type="EMBL" id="CP002629">
    <property type="protein sequence ID" value="AEB09025.1"/>
    <property type="molecule type" value="Genomic_DNA"/>
</dbReference>
<dbReference type="NCBIfam" id="TIGR00563">
    <property type="entry name" value="rsmB"/>
    <property type="match status" value="1"/>
</dbReference>
<evidence type="ECO:0000259" key="15">
    <source>
        <dbReference type="PROSITE" id="PS51686"/>
    </source>
</evidence>
<feature type="active site" description="Nucleophile" evidence="14">
    <location>
        <position position="391"/>
    </location>
</feature>
<evidence type="ECO:0000256" key="13">
    <source>
        <dbReference type="ARBA" id="ARBA00047283"/>
    </source>
</evidence>
<dbReference type="RefSeq" id="WP_013706137.1">
    <property type="nucleotide sequence ID" value="NC_015388.1"/>
</dbReference>
<dbReference type="Gene3D" id="3.30.70.1170">
    <property type="entry name" value="Sun protein, domain 3"/>
    <property type="match status" value="1"/>
</dbReference>
<dbReference type="EC" id="2.1.1.176" evidence="4"/>
<dbReference type="KEGG" id="dao:Desac_1162"/>
<dbReference type="GO" id="GO:0006355">
    <property type="term" value="P:regulation of DNA-templated transcription"/>
    <property type="evidence" value="ECO:0007669"/>
    <property type="project" value="InterPro"/>
</dbReference>
<evidence type="ECO:0000256" key="3">
    <source>
        <dbReference type="ARBA" id="ARBA00007494"/>
    </source>
</evidence>
<evidence type="ECO:0000256" key="8">
    <source>
        <dbReference type="ARBA" id="ARBA00022679"/>
    </source>
</evidence>
<keyword evidence="7 14" id="KW-0489">Methyltransferase</keyword>